<dbReference type="EMBL" id="JASCZI010181343">
    <property type="protein sequence ID" value="MED6182219.1"/>
    <property type="molecule type" value="Genomic_DNA"/>
</dbReference>
<keyword evidence="3" id="KW-1185">Reference proteome</keyword>
<gene>
    <name evidence="2" type="ORF">PIB30_026611</name>
</gene>
<feature type="compositionally biased region" description="Polar residues" evidence="1">
    <location>
        <begin position="329"/>
        <end position="338"/>
    </location>
</feature>
<feature type="region of interest" description="Disordered" evidence="1">
    <location>
        <begin position="1"/>
        <end position="23"/>
    </location>
</feature>
<reference evidence="2 3" key="1">
    <citation type="journal article" date="2023" name="Plants (Basel)">
        <title>Bridging the Gap: Combining Genomics and Transcriptomics Approaches to Understand Stylosanthes scabra, an Orphan Legume from the Brazilian Caatinga.</title>
        <authorList>
            <person name="Ferreira-Neto J.R.C."/>
            <person name="da Silva M.D."/>
            <person name="Binneck E."/>
            <person name="de Melo N.F."/>
            <person name="da Silva R.H."/>
            <person name="de Melo A.L.T.M."/>
            <person name="Pandolfi V."/>
            <person name="Bustamante F.O."/>
            <person name="Brasileiro-Vidal A.C."/>
            <person name="Benko-Iseppon A.M."/>
        </authorList>
    </citation>
    <scope>NUCLEOTIDE SEQUENCE [LARGE SCALE GENOMIC DNA]</scope>
    <source>
        <tissue evidence="2">Leaves</tissue>
    </source>
</reference>
<evidence type="ECO:0008006" key="4">
    <source>
        <dbReference type="Google" id="ProtNLM"/>
    </source>
</evidence>
<dbReference type="PANTHER" id="PTHR33144:SF16">
    <property type="entry name" value="OS02G0129000 PROTEIN"/>
    <property type="match status" value="1"/>
</dbReference>
<evidence type="ECO:0000313" key="3">
    <source>
        <dbReference type="Proteomes" id="UP001341840"/>
    </source>
</evidence>
<evidence type="ECO:0000313" key="2">
    <source>
        <dbReference type="EMBL" id="MED6182219.1"/>
    </source>
</evidence>
<proteinExistence type="predicted"/>
<evidence type="ECO:0000256" key="1">
    <source>
        <dbReference type="SAM" id="MobiDB-lite"/>
    </source>
</evidence>
<sequence length="347" mass="39694">MAGTVKPSPNNAPSLKTENHRNKHIMETNSIANTSRVSKTLKHAISHQKHEITDIHTFLSETGKAESRGFTPTKLKHIQNMEGRLEIECNANNGKLIGPSKKEVQLFSQFLDTLARNTTLVTLLYTNWIAVPKENRDALLDRARSKYTIPTNGEPWVLATIGEAWKKYKSCIKEKHCTTYRSFKEIWKNRPGIIPDSHFRKLIRYWKLDVVKENVHNLKESEYSDDDTFQTLFGKEQYGRVRCYGRSVTKTSLKKEKEINQLKQHHKEEIASLEITLNAKMDSMMNLVKMLLQQANPGLSHEQLQVMMETAQQSQLDANSVPDGARQNIPPSSGSSHVPNFEESRLE</sequence>
<dbReference type="PANTHER" id="PTHR33144">
    <property type="entry name" value="OS10G0409366 PROTEIN-RELATED"/>
    <property type="match status" value="1"/>
</dbReference>
<protein>
    <recommendedName>
        <fullName evidence="4">Transposase, Ptta/En/Spm, plant</fullName>
    </recommendedName>
</protein>
<feature type="compositionally biased region" description="Polar residues" evidence="1">
    <location>
        <begin position="7"/>
        <end position="16"/>
    </location>
</feature>
<comment type="caution">
    <text evidence="2">The sequence shown here is derived from an EMBL/GenBank/DDBJ whole genome shotgun (WGS) entry which is preliminary data.</text>
</comment>
<name>A0ABU6WA23_9FABA</name>
<dbReference type="Proteomes" id="UP001341840">
    <property type="component" value="Unassembled WGS sequence"/>
</dbReference>
<feature type="region of interest" description="Disordered" evidence="1">
    <location>
        <begin position="312"/>
        <end position="347"/>
    </location>
</feature>
<accession>A0ABU6WA23</accession>
<organism evidence="2 3">
    <name type="scientific">Stylosanthes scabra</name>
    <dbReference type="NCBI Taxonomy" id="79078"/>
    <lineage>
        <taxon>Eukaryota</taxon>
        <taxon>Viridiplantae</taxon>
        <taxon>Streptophyta</taxon>
        <taxon>Embryophyta</taxon>
        <taxon>Tracheophyta</taxon>
        <taxon>Spermatophyta</taxon>
        <taxon>Magnoliopsida</taxon>
        <taxon>eudicotyledons</taxon>
        <taxon>Gunneridae</taxon>
        <taxon>Pentapetalae</taxon>
        <taxon>rosids</taxon>
        <taxon>fabids</taxon>
        <taxon>Fabales</taxon>
        <taxon>Fabaceae</taxon>
        <taxon>Papilionoideae</taxon>
        <taxon>50 kb inversion clade</taxon>
        <taxon>dalbergioids sensu lato</taxon>
        <taxon>Dalbergieae</taxon>
        <taxon>Pterocarpus clade</taxon>
        <taxon>Stylosanthes</taxon>
    </lineage>
</organism>